<dbReference type="Gene3D" id="3.30.559.10">
    <property type="entry name" value="Chloramphenicol acetyltransferase-like domain"/>
    <property type="match status" value="1"/>
</dbReference>
<organism evidence="4 5">
    <name type="scientific">PS1 clade bacterium</name>
    <dbReference type="NCBI Taxonomy" id="2175152"/>
    <lineage>
        <taxon>Bacteria</taxon>
        <taxon>Pseudomonadati</taxon>
        <taxon>Pseudomonadota</taxon>
        <taxon>Alphaproteobacteria</taxon>
        <taxon>PS1 clade</taxon>
    </lineage>
</organism>
<dbReference type="Proteomes" id="UP000252289">
    <property type="component" value="Unassembled WGS sequence"/>
</dbReference>
<name>A0A368EGR0_9PROT</name>
<feature type="domain" description="Peripheral subunit-binding (PSBD)" evidence="3">
    <location>
        <begin position="13"/>
        <end position="50"/>
    </location>
</feature>
<dbReference type="PROSITE" id="PS51826">
    <property type="entry name" value="PSBD"/>
    <property type="match status" value="1"/>
</dbReference>
<dbReference type="PANTHER" id="PTHR23151">
    <property type="entry name" value="DIHYDROLIPOAMIDE ACETYL/SUCCINYL-TRANSFERASE-RELATED"/>
    <property type="match status" value="1"/>
</dbReference>
<evidence type="ECO:0000259" key="3">
    <source>
        <dbReference type="PROSITE" id="PS51826"/>
    </source>
</evidence>
<dbReference type="InterPro" id="IPR045257">
    <property type="entry name" value="E2/Pdx1"/>
</dbReference>
<reference evidence="4 5" key="1">
    <citation type="journal article" date="2018" name="Microbiome">
        <title>Fine metagenomic profile of the Mediterranean stratified and mixed water columns revealed by assembly and recruitment.</title>
        <authorList>
            <person name="Haro-Moreno J.M."/>
            <person name="Lopez-Perez M."/>
            <person name="De La Torre J.R."/>
            <person name="Picazo A."/>
            <person name="Camacho A."/>
            <person name="Rodriguez-Valera F."/>
        </authorList>
    </citation>
    <scope>NUCLEOTIDE SEQUENCE [LARGE SCALE GENOMIC DNA]</scope>
    <source>
        <strain evidence="4">MED-G50</strain>
    </source>
</reference>
<dbReference type="GO" id="GO:0016746">
    <property type="term" value="F:acyltransferase activity"/>
    <property type="evidence" value="ECO:0007669"/>
    <property type="project" value="InterPro"/>
</dbReference>
<keyword evidence="2" id="KW-0175">Coiled coil</keyword>
<dbReference type="SUPFAM" id="SSF52777">
    <property type="entry name" value="CoA-dependent acyltransferases"/>
    <property type="match status" value="1"/>
</dbReference>
<gene>
    <name evidence="4" type="ORF">DBW64_06045</name>
</gene>
<dbReference type="Pfam" id="PF00198">
    <property type="entry name" value="2-oxoacid_dh"/>
    <property type="match status" value="1"/>
</dbReference>
<dbReference type="InterPro" id="IPR023213">
    <property type="entry name" value="CAT-like_dom_sf"/>
</dbReference>
<feature type="coiled-coil region" evidence="2">
    <location>
        <begin position="196"/>
        <end position="223"/>
    </location>
</feature>
<protein>
    <submittedName>
        <fullName evidence="4">2-oxo acid dehydrogenase subunit E2</fullName>
    </submittedName>
</protein>
<dbReference type="InterPro" id="IPR036625">
    <property type="entry name" value="E3-bd_dom_sf"/>
</dbReference>
<dbReference type="SUPFAM" id="SSF47005">
    <property type="entry name" value="Peripheral subunit-binding domain of 2-oxo acid dehydrogenase complex"/>
    <property type="match status" value="1"/>
</dbReference>
<dbReference type="InterPro" id="IPR004167">
    <property type="entry name" value="PSBD"/>
</dbReference>
<dbReference type="GO" id="GO:0006086">
    <property type="term" value="P:pyruvate decarboxylation to acetyl-CoA"/>
    <property type="evidence" value="ECO:0007669"/>
    <property type="project" value="InterPro"/>
</dbReference>
<evidence type="ECO:0000256" key="1">
    <source>
        <dbReference type="ARBA" id="ARBA00007317"/>
    </source>
</evidence>
<proteinExistence type="inferred from homology"/>
<dbReference type="EMBL" id="QOQK01000038">
    <property type="protein sequence ID" value="RCL83064.1"/>
    <property type="molecule type" value="Genomic_DNA"/>
</dbReference>
<comment type="caution">
    <text evidence="4">The sequence shown here is derived from an EMBL/GenBank/DDBJ whole genome shotgun (WGS) entry which is preliminary data.</text>
</comment>
<dbReference type="InterPro" id="IPR001078">
    <property type="entry name" value="2-oxoacid_DH_actylTfrase"/>
</dbReference>
<dbReference type="GO" id="GO:0045254">
    <property type="term" value="C:pyruvate dehydrogenase complex"/>
    <property type="evidence" value="ECO:0007669"/>
    <property type="project" value="InterPro"/>
</dbReference>
<accession>A0A368EGR0</accession>
<evidence type="ECO:0000256" key="2">
    <source>
        <dbReference type="SAM" id="Coils"/>
    </source>
</evidence>
<sequence length="315" mass="34126">MSTLPSPTNSRVFASPLARRLALENNLDLALISGSGPAGRVIKRDIERVLANPAANLNTAPIETQVTKKTTELPDPKLFFSEDEFSLEPISPMLQSIAKRLTAAKSEIPHYYVSIDCHVDEAEKIRARINAALKDKDISEKLTLNDFIIKAAAEALIQVPEVNVAFADDHVMRFHNADISVAVALPGGGLITPIVKKAHEKSVREIAAEVKELAARASEMRLKPEEYEGGTFSVSNLGMFGISDFTAVINPPQSAILAIGGAEEKYLPGASGPEIKKVMRVTLSSDHRVINGAEAAKFVATFKSIIEQPFSLLFE</sequence>
<dbReference type="Gene3D" id="4.10.320.10">
    <property type="entry name" value="E3-binding domain"/>
    <property type="match status" value="1"/>
</dbReference>
<dbReference type="Pfam" id="PF02817">
    <property type="entry name" value="E3_binding"/>
    <property type="match status" value="1"/>
</dbReference>
<dbReference type="AlphaFoldDB" id="A0A368EGR0"/>
<comment type="similarity">
    <text evidence="1">Belongs to the 2-oxoacid dehydrogenase family.</text>
</comment>
<evidence type="ECO:0000313" key="5">
    <source>
        <dbReference type="Proteomes" id="UP000252289"/>
    </source>
</evidence>
<evidence type="ECO:0000313" key="4">
    <source>
        <dbReference type="EMBL" id="RCL83064.1"/>
    </source>
</evidence>
<dbReference type="PANTHER" id="PTHR23151:SF90">
    <property type="entry name" value="DIHYDROLIPOYLLYSINE-RESIDUE ACETYLTRANSFERASE COMPONENT OF PYRUVATE DEHYDROGENASE COMPLEX, MITOCHONDRIAL-RELATED"/>
    <property type="match status" value="1"/>
</dbReference>